<accession>A0AAW0QLE1</accession>
<evidence type="ECO:0000313" key="2">
    <source>
        <dbReference type="EMBL" id="KAK8106357.1"/>
    </source>
</evidence>
<evidence type="ECO:0000256" key="1">
    <source>
        <dbReference type="SAM" id="SignalP"/>
    </source>
</evidence>
<sequence>MQFTVATLAAFIGLAMSVALPETAAAGVKESSLVQRLEHGGAQIFGRSIPCASNDPGQCCACRGGYGTCVNNVCYCQGGDC</sequence>
<dbReference type="EMBL" id="JAQQWP010000008">
    <property type="protein sequence ID" value="KAK8106357.1"/>
    <property type="molecule type" value="Genomic_DNA"/>
</dbReference>
<reference evidence="2 3" key="1">
    <citation type="submission" date="2023-01" db="EMBL/GenBank/DDBJ databases">
        <title>Analysis of 21 Apiospora genomes using comparative genomics revels a genus with tremendous synthesis potential of carbohydrate active enzymes and secondary metabolites.</title>
        <authorList>
            <person name="Sorensen T."/>
        </authorList>
    </citation>
    <scope>NUCLEOTIDE SEQUENCE [LARGE SCALE GENOMIC DNA]</scope>
    <source>
        <strain evidence="2 3">CBS 117206</strain>
    </source>
</reference>
<keyword evidence="1" id="KW-0732">Signal</keyword>
<name>A0AAW0QLE1_9PEZI</name>
<feature type="signal peptide" evidence="1">
    <location>
        <begin position="1"/>
        <end position="25"/>
    </location>
</feature>
<gene>
    <name evidence="2" type="ORF">PG999_009716</name>
</gene>
<dbReference type="AlphaFoldDB" id="A0AAW0QLE1"/>
<proteinExistence type="predicted"/>
<dbReference type="Proteomes" id="UP001392437">
    <property type="component" value="Unassembled WGS sequence"/>
</dbReference>
<comment type="caution">
    <text evidence="2">The sequence shown here is derived from an EMBL/GenBank/DDBJ whole genome shotgun (WGS) entry which is preliminary data.</text>
</comment>
<organism evidence="2 3">
    <name type="scientific">Apiospora kogelbergensis</name>
    <dbReference type="NCBI Taxonomy" id="1337665"/>
    <lineage>
        <taxon>Eukaryota</taxon>
        <taxon>Fungi</taxon>
        <taxon>Dikarya</taxon>
        <taxon>Ascomycota</taxon>
        <taxon>Pezizomycotina</taxon>
        <taxon>Sordariomycetes</taxon>
        <taxon>Xylariomycetidae</taxon>
        <taxon>Amphisphaeriales</taxon>
        <taxon>Apiosporaceae</taxon>
        <taxon>Apiospora</taxon>
    </lineage>
</organism>
<evidence type="ECO:0000313" key="3">
    <source>
        <dbReference type="Proteomes" id="UP001392437"/>
    </source>
</evidence>
<keyword evidence="3" id="KW-1185">Reference proteome</keyword>
<feature type="chain" id="PRO_5043990534" evidence="1">
    <location>
        <begin position="26"/>
        <end position="81"/>
    </location>
</feature>
<protein>
    <submittedName>
        <fullName evidence="2">Uncharacterized protein</fullName>
    </submittedName>
</protein>